<dbReference type="AlphaFoldDB" id="A0AB34GAP9"/>
<evidence type="ECO:0000313" key="2">
    <source>
        <dbReference type="Proteomes" id="UP001159641"/>
    </source>
</evidence>
<dbReference type="EMBL" id="JAIQCJ010002324">
    <property type="protein sequence ID" value="KAJ8776876.1"/>
    <property type="molecule type" value="Genomic_DNA"/>
</dbReference>
<dbReference type="Proteomes" id="UP001159641">
    <property type="component" value="Unassembled WGS sequence"/>
</dbReference>
<proteinExistence type="predicted"/>
<name>A0AB34GAP9_ESCRO</name>
<accession>A0AB34GAP9</accession>
<gene>
    <name evidence="1" type="ORF">J1605_015053</name>
</gene>
<reference evidence="1 2" key="1">
    <citation type="submission" date="2022-11" db="EMBL/GenBank/DDBJ databases">
        <title>Whole genome sequence of Eschrichtius robustus ER-17-0199.</title>
        <authorList>
            <person name="Bruniche-Olsen A."/>
            <person name="Black A.N."/>
            <person name="Fields C.J."/>
            <person name="Walden K."/>
            <person name="Dewoody J.A."/>
        </authorList>
    </citation>
    <scope>NUCLEOTIDE SEQUENCE [LARGE SCALE GENOMIC DNA]</scope>
    <source>
        <strain evidence="1">ER-17-0199</strain>
        <tissue evidence="1">Blubber</tissue>
    </source>
</reference>
<protein>
    <submittedName>
        <fullName evidence="1">Uncharacterized protein</fullName>
    </submittedName>
</protein>
<organism evidence="1 2">
    <name type="scientific">Eschrichtius robustus</name>
    <name type="common">California gray whale</name>
    <name type="synonym">Eschrichtius gibbosus</name>
    <dbReference type="NCBI Taxonomy" id="9764"/>
    <lineage>
        <taxon>Eukaryota</taxon>
        <taxon>Metazoa</taxon>
        <taxon>Chordata</taxon>
        <taxon>Craniata</taxon>
        <taxon>Vertebrata</taxon>
        <taxon>Euteleostomi</taxon>
        <taxon>Mammalia</taxon>
        <taxon>Eutheria</taxon>
        <taxon>Laurasiatheria</taxon>
        <taxon>Artiodactyla</taxon>
        <taxon>Whippomorpha</taxon>
        <taxon>Cetacea</taxon>
        <taxon>Mysticeti</taxon>
        <taxon>Eschrichtiidae</taxon>
        <taxon>Eschrichtius</taxon>
    </lineage>
</organism>
<sequence>MAALIPQAHQVVNTQTIVEETQKYLQRFESLQGCLAAQ</sequence>
<comment type="caution">
    <text evidence="1">The sequence shown here is derived from an EMBL/GenBank/DDBJ whole genome shotgun (WGS) entry which is preliminary data.</text>
</comment>
<evidence type="ECO:0000313" key="1">
    <source>
        <dbReference type="EMBL" id="KAJ8776876.1"/>
    </source>
</evidence>
<keyword evidence="2" id="KW-1185">Reference proteome</keyword>